<evidence type="ECO:0000256" key="1">
    <source>
        <dbReference type="SAM" id="MobiDB-lite"/>
    </source>
</evidence>
<dbReference type="EMBL" id="JABBNB010000027">
    <property type="protein sequence ID" value="NMO03837.1"/>
    <property type="molecule type" value="Genomic_DNA"/>
</dbReference>
<feature type="compositionally biased region" description="Basic and acidic residues" evidence="1">
    <location>
        <begin position="1"/>
        <end position="28"/>
    </location>
</feature>
<feature type="compositionally biased region" description="Basic and acidic residues" evidence="1">
    <location>
        <begin position="36"/>
        <end position="45"/>
    </location>
</feature>
<dbReference type="Proteomes" id="UP000550729">
    <property type="component" value="Unassembled WGS sequence"/>
</dbReference>
<evidence type="ECO:0000313" key="2">
    <source>
        <dbReference type="EMBL" id="NMO03837.1"/>
    </source>
</evidence>
<evidence type="ECO:0000313" key="3">
    <source>
        <dbReference type="Proteomes" id="UP000550729"/>
    </source>
</evidence>
<dbReference type="RefSeq" id="WP_170196343.1">
    <property type="nucleotide sequence ID" value="NZ_JABBNB010000027.1"/>
</dbReference>
<dbReference type="AlphaFoldDB" id="A0A848L077"/>
<protein>
    <submittedName>
        <fullName evidence="2">Uncharacterized protein</fullName>
    </submittedName>
</protein>
<comment type="caution">
    <text evidence="2">The sequence shown here is derived from an EMBL/GenBank/DDBJ whole genome shotgun (WGS) entry which is preliminary data.</text>
</comment>
<feature type="region of interest" description="Disordered" evidence="1">
    <location>
        <begin position="1"/>
        <end position="45"/>
    </location>
</feature>
<reference evidence="2 3" key="1">
    <citation type="submission" date="2020-04" db="EMBL/GenBank/DDBJ databases">
        <title>Gordonia sp. nov. TBRC 11910.</title>
        <authorList>
            <person name="Suriyachadkun C."/>
        </authorList>
    </citation>
    <scope>NUCLEOTIDE SEQUENCE [LARGE SCALE GENOMIC DNA]</scope>
    <source>
        <strain evidence="2 3">TBRC 11910</strain>
    </source>
</reference>
<sequence>MGHHKENDELREDRNEQAEEREERRDEGGADNIGSQDRRRQEGQR</sequence>
<keyword evidence="3" id="KW-1185">Reference proteome</keyword>
<accession>A0A848L077</accession>
<name>A0A848L077_9ACTN</name>
<proteinExistence type="predicted"/>
<gene>
    <name evidence="2" type="ORF">HH308_21720</name>
</gene>
<organism evidence="2 3">
    <name type="scientific">Gordonia asplenii</name>
    <dbReference type="NCBI Taxonomy" id="2725283"/>
    <lineage>
        <taxon>Bacteria</taxon>
        <taxon>Bacillati</taxon>
        <taxon>Actinomycetota</taxon>
        <taxon>Actinomycetes</taxon>
        <taxon>Mycobacteriales</taxon>
        <taxon>Gordoniaceae</taxon>
        <taxon>Gordonia</taxon>
    </lineage>
</organism>